<dbReference type="AlphaFoldDB" id="A0A0A9GBU8"/>
<proteinExistence type="predicted"/>
<feature type="compositionally biased region" description="Polar residues" evidence="1">
    <location>
        <begin position="39"/>
        <end position="53"/>
    </location>
</feature>
<protein>
    <submittedName>
        <fullName evidence="2">Uncharacterized protein</fullName>
    </submittedName>
</protein>
<feature type="region of interest" description="Disordered" evidence="1">
    <location>
        <begin position="1"/>
        <end position="165"/>
    </location>
</feature>
<reference evidence="2" key="1">
    <citation type="submission" date="2014-09" db="EMBL/GenBank/DDBJ databases">
        <authorList>
            <person name="Magalhaes I.L.F."/>
            <person name="Oliveira U."/>
            <person name="Santos F.R."/>
            <person name="Vidigal T.H.D.A."/>
            <person name="Brescovit A.D."/>
            <person name="Santos A.J."/>
        </authorList>
    </citation>
    <scope>NUCLEOTIDE SEQUENCE</scope>
    <source>
        <tissue evidence="2">Shoot tissue taken approximately 20 cm above the soil surface</tissue>
    </source>
</reference>
<organism evidence="2">
    <name type="scientific">Arundo donax</name>
    <name type="common">Giant reed</name>
    <name type="synonym">Donax arundinaceus</name>
    <dbReference type="NCBI Taxonomy" id="35708"/>
    <lineage>
        <taxon>Eukaryota</taxon>
        <taxon>Viridiplantae</taxon>
        <taxon>Streptophyta</taxon>
        <taxon>Embryophyta</taxon>
        <taxon>Tracheophyta</taxon>
        <taxon>Spermatophyta</taxon>
        <taxon>Magnoliopsida</taxon>
        <taxon>Liliopsida</taxon>
        <taxon>Poales</taxon>
        <taxon>Poaceae</taxon>
        <taxon>PACMAD clade</taxon>
        <taxon>Arundinoideae</taxon>
        <taxon>Arundineae</taxon>
        <taxon>Arundo</taxon>
    </lineage>
</organism>
<name>A0A0A9GBU8_ARUDO</name>
<feature type="compositionally biased region" description="Basic residues" evidence="1">
    <location>
        <begin position="22"/>
        <end position="35"/>
    </location>
</feature>
<sequence length="165" mass="18230">MSRATIAESHGTPSSEVSVNTKKSKSKKPRSHASKRSLASPSSDSVGRSSTDNFSKDFRHTKRENSSKVAKSDHVDQEPRISNSNPLPSYMQFTESARAKASANVSPKMGPDVQDNHPRKRHSLPMTNGKQESSPHMQRSSSQAQQNVKINVTVPHSSSDKRWHI</sequence>
<evidence type="ECO:0000313" key="2">
    <source>
        <dbReference type="EMBL" id="JAE22550.1"/>
    </source>
</evidence>
<feature type="compositionally biased region" description="Polar residues" evidence="1">
    <location>
        <begin position="125"/>
        <end position="157"/>
    </location>
</feature>
<dbReference type="EMBL" id="GBRH01175346">
    <property type="protein sequence ID" value="JAE22550.1"/>
    <property type="molecule type" value="Transcribed_RNA"/>
</dbReference>
<feature type="compositionally biased region" description="Polar residues" evidence="1">
    <location>
        <begin position="80"/>
        <end position="95"/>
    </location>
</feature>
<accession>A0A0A9GBU8</accession>
<evidence type="ECO:0000256" key="1">
    <source>
        <dbReference type="SAM" id="MobiDB-lite"/>
    </source>
</evidence>
<reference evidence="2" key="2">
    <citation type="journal article" date="2015" name="Data Brief">
        <title>Shoot transcriptome of the giant reed, Arundo donax.</title>
        <authorList>
            <person name="Barrero R.A."/>
            <person name="Guerrero F.D."/>
            <person name="Moolhuijzen P."/>
            <person name="Goolsby J.A."/>
            <person name="Tidwell J."/>
            <person name="Bellgard S.E."/>
            <person name="Bellgard M.I."/>
        </authorList>
    </citation>
    <scope>NUCLEOTIDE SEQUENCE</scope>
    <source>
        <tissue evidence="2">Shoot tissue taken approximately 20 cm above the soil surface</tissue>
    </source>
</reference>
<feature type="compositionally biased region" description="Basic and acidic residues" evidence="1">
    <location>
        <begin position="54"/>
        <end position="79"/>
    </location>
</feature>